<reference evidence="1 2" key="1">
    <citation type="submission" date="2019-07" db="EMBL/GenBank/DDBJ databases">
        <title>Whole genome shotgun sequence of Halomonas pacifica NBRC 102220.</title>
        <authorList>
            <person name="Hosoyama A."/>
            <person name="Uohara A."/>
            <person name="Ohji S."/>
            <person name="Ichikawa N."/>
        </authorList>
    </citation>
    <scope>NUCLEOTIDE SEQUENCE [LARGE SCALE GENOMIC DNA]</scope>
    <source>
        <strain evidence="1 2">NBRC 102220</strain>
    </source>
</reference>
<protein>
    <recommendedName>
        <fullName evidence="3">DUF306 domain-containing protein</fullName>
    </recommendedName>
</protein>
<dbReference type="EMBL" id="BJUK01000008">
    <property type="protein sequence ID" value="GEK46712.1"/>
    <property type="molecule type" value="Genomic_DNA"/>
</dbReference>
<dbReference type="PROSITE" id="PS51257">
    <property type="entry name" value="PROKAR_LIPOPROTEIN"/>
    <property type="match status" value="1"/>
</dbReference>
<comment type="caution">
    <text evidence="1">The sequence shown here is derived from an EMBL/GenBank/DDBJ whole genome shotgun (WGS) entry which is preliminary data.</text>
</comment>
<name>A0A510X5L6_9GAMM</name>
<organism evidence="1 2">
    <name type="scientific">Bisbaumannia pacifica</name>
    <dbReference type="NCBI Taxonomy" id="77098"/>
    <lineage>
        <taxon>Bacteria</taxon>
        <taxon>Pseudomonadati</taxon>
        <taxon>Pseudomonadota</taxon>
        <taxon>Gammaproteobacteria</taxon>
        <taxon>Oceanospirillales</taxon>
        <taxon>Halomonadaceae</taxon>
        <taxon>Bisbaumannia</taxon>
    </lineage>
</organism>
<accession>A0A510X5L6</accession>
<evidence type="ECO:0000313" key="1">
    <source>
        <dbReference type="EMBL" id="GEK46712.1"/>
    </source>
</evidence>
<dbReference type="AlphaFoldDB" id="A0A510X5L6"/>
<evidence type="ECO:0000313" key="2">
    <source>
        <dbReference type="Proteomes" id="UP000321275"/>
    </source>
</evidence>
<proteinExistence type="predicted"/>
<gene>
    <name evidence="1" type="ORF">HPA02_09950</name>
</gene>
<evidence type="ECO:0008006" key="3">
    <source>
        <dbReference type="Google" id="ProtNLM"/>
    </source>
</evidence>
<sequence length="149" mass="16205">MIRPWWIGALAISLLAGCGSTPPAPEREVVAPTASGDSPVIGPRWQLILLGTDERWEGAEPAWFEAESGRGGWRLTGSDGCRRLEANLALDDGNRIVIEGLDSGPDCGGAPQAPRVAEMMQAAHRYLIDHDRLVFFGRDSRVLGGFRRR</sequence>
<dbReference type="Proteomes" id="UP000321275">
    <property type="component" value="Unassembled WGS sequence"/>
</dbReference>
<keyword evidence="2" id="KW-1185">Reference proteome</keyword>